<dbReference type="OrthoDB" id="8052846at2759"/>
<dbReference type="FlyBase" id="FBgn0034031">
    <property type="gene designation" value="CG12963"/>
</dbReference>
<organism evidence="3 5">
    <name type="scientific">Drosophila melanogaster</name>
    <name type="common">Fruit fly</name>
    <dbReference type="NCBI Taxonomy" id="7227"/>
    <lineage>
        <taxon>Eukaryota</taxon>
        <taxon>Metazoa</taxon>
        <taxon>Ecdysozoa</taxon>
        <taxon>Arthropoda</taxon>
        <taxon>Hexapoda</taxon>
        <taxon>Insecta</taxon>
        <taxon>Pterygota</taxon>
        <taxon>Neoptera</taxon>
        <taxon>Endopterygota</taxon>
        <taxon>Diptera</taxon>
        <taxon>Brachycera</taxon>
        <taxon>Muscomorpha</taxon>
        <taxon>Ephydroidea</taxon>
        <taxon>Drosophilidae</taxon>
        <taxon>Drosophila</taxon>
        <taxon>Sophophora</taxon>
    </lineage>
</organism>
<dbReference type="PaxDb" id="7227-FBpp0297524"/>
<keyword evidence="2" id="KW-0732">Signal</keyword>
<dbReference type="PhylomeDB" id="A0A0B4K878"/>
<reference evidence="3 5" key="11">
    <citation type="journal article" date="2015" name="Genome Res.">
        <title>The Release 6 reference sequence of the Drosophila melanogaster genome.</title>
        <authorList>
            <person name="Hoskins R.A."/>
            <person name="Carlson J.W."/>
            <person name="Wan K.H."/>
            <person name="Park S."/>
            <person name="Mendez I."/>
            <person name="Galle S.E."/>
            <person name="Booth B.W."/>
            <person name="Pfeiffer B.D."/>
            <person name="George R.A."/>
            <person name="Svirskas R."/>
            <person name="Krzywinski M."/>
            <person name="Schein J."/>
            <person name="Accardo M.C."/>
            <person name="Damia E."/>
            <person name="Messina G."/>
            <person name="Mendez-Lago M."/>
            <person name="de Pablos B."/>
            <person name="Demakova O.V."/>
            <person name="Andreyeva E.N."/>
            <person name="Boldyreva L.V."/>
            <person name="Marra M."/>
            <person name="Carvalho A.B."/>
            <person name="Dimitri P."/>
            <person name="Villasante A."/>
            <person name="Zhimulev I.F."/>
            <person name="Rubin G.M."/>
            <person name="Karpen G.H."/>
            <person name="Celniker S.E."/>
        </authorList>
    </citation>
    <scope>NUCLEOTIDE SEQUENCE [LARGE SCALE GENOMIC DNA]</scope>
    <source>
        <strain evidence="5">Berkeley</strain>
    </source>
</reference>
<dbReference type="EMBL" id="AE013599">
    <property type="protein sequence ID" value="AFH08096.1"/>
    <property type="molecule type" value="Genomic_DNA"/>
</dbReference>
<reference evidence="3 5" key="1">
    <citation type="journal article" date="2000" name="Science">
        <title>The genome sequence of Drosophila melanogaster.</title>
        <authorList>
            <person name="Adams M.D."/>
            <person name="Celniker S.E."/>
            <person name="Holt R.A."/>
            <person name="Evans C.A."/>
            <person name="Gocayne J.D."/>
            <person name="Amanatides P.G."/>
            <person name="Scherer S.E."/>
            <person name="Li P.W."/>
            <person name="Hoskins R.A."/>
            <person name="Galle R.F."/>
            <person name="George R.A."/>
            <person name="Lewis S.E."/>
            <person name="Richards S."/>
            <person name="Ashburner M."/>
            <person name="Henderson S.N."/>
            <person name="Sutton G.G."/>
            <person name="Wortman J.R."/>
            <person name="Yandell M.D."/>
            <person name="Zhang Q."/>
            <person name="Chen L.X."/>
            <person name="Brandon R.C."/>
            <person name="Rogers Y.H."/>
            <person name="Blazej R.G."/>
            <person name="Champe M."/>
            <person name="Pfeiffer B.D."/>
            <person name="Wan K.H."/>
            <person name="Doyle C."/>
            <person name="Baxter E.G."/>
            <person name="Helt G."/>
            <person name="Nelson C.R."/>
            <person name="Gabor G.L."/>
            <person name="Abril J.F."/>
            <person name="Agbayani A."/>
            <person name="An H.J."/>
            <person name="Andrews-Pfannkoch C."/>
            <person name="Baldwin D."/>
            <person name="Ballew R.M."/>
            <person name="Basu A."/>
            <person name="Baxendale J."/>
            <person name="Bayraktaroglu L."/>
            <person name="Beasley E.M."/>
            <person name="Beeson K.Y."/>
            <person name="Benos P.V."/>
            <person name="Berman B.P."/>
            <person name="Bhandari D."/>
            <person name="Bolshakov S."/>
            <person name="Borkova D."/>
            <person name="Botchan M.R."/>
            <person name="Bouck J."/>
            <person name="Brokstein P."/>
            <person name="Brottier P."/>
            <person name="Burtis K.C."/>
            <person name="Busam D.A."/>
            <person name="Butler H."/>
            <person name="Cadieu E."/>
            <person name="Center A."/>
            <person name="Chandra I."/>
            <person name="Cherry J.M."/>
            <person name="Cawley S."/>
            <person name="Dahlke C."/>
            <person name="Davenport L.B."/>
            <person name="Davies P."/>
            <person name="de Pablos B."/>
            <person name="Delcher A."/>
            <person name="Deng Z."/>
            <person name="Mays A.D."/>
            <person name="Dew I."/>
            <person name="Dietz S.M."/>
            <person name="Dodson K."/>
            <person name="Doup L.E."/>
            <person name="Downes M."/>
            <person name="Dugan-Rocha S."/>
            <person name="Dunkov B.C."/>
            <person name="Dunn P."/>
            <person name="Durbin K.J."/>
            <person name="Evangelista C.C."/>
            <person name="Ferraz C."/>
            <person name="Ferriera S."/>
            <person name="Fleischmann W."/>
            <person name="Fosler C."/>
            <person name="Gabrielian A.E."/>
            <person name="Garg N.S."/>
            <person name="Gelbart W.M."/>
            <person name="Glasser K."/>
            <person name="Glodek A."/>
            <person name="Gong F."/>
            <person name="Gorrell J.H."/>
            <person name="Gu Z."/>
            <person name="Guan P."/>
            <person name="Harris M."/>
            <person name="Harris N.L."/>
            <person name="Harvey D."/>
            <person name="Heiman T.J."/>
            <person name="Hernandez J.R."/>
            <person name="Houck J."/>
            <person name="Hostin D."/>
            <person name="Houston K.A."/>
            <person name="Howland T.J."/>
            <person name="Wei M.H."/>
            <person name="Ibegwam C."/>
            <person name="Jalali M."/>
            <person name="Kalush F."/>
            <person name="Karpen G.H."/>
            <person name="Ke Z."/>
            <person name="Kennison J.A."/>
            <person name="Ketchum K.A."/>
            <person name="Kimmel B.E."/>
            <person name="Kodira C.D."/>
            <person name="Kraft C."/>
            <person name="Kravitz S."/>
            <person name="Kulp D."/>
            <person name="Lai Z."/>
            <person name="Lasko P."/>
            <person name="Lei Y."/>
            <person name="Levitsky A.A."/>
            <person name="Li J."/>
            <person name="Li Z."/>
            <person name="Liang Y."/>
            <person name="Lin X."/>
            <person name="Liu X."/>
            <person name="Mattei B."/>
            <person name="McIntosh T.C."/>
            <person name="McLeod M.P."/>
            <person name="McPherson D."/>
            <person name="Merkulov G."/>
            <person name="Milshina N.V."/>
            <person name="Mobarry C."/>
            <person name="Morris J."/>
            <person name="Moshrefi A."/>
            <person name="Mount S.M."/>
            <person name="Moy M."/>
            <person name="Murphy B."/>
            <person name="Murphy L."/>
            <person name="Muzny D.M."/>
            <person name="Nelson D.L."/>
            <person name="Nelson D.R."/>
            <person name="Nelson K.A."/>
            <person name="Nixon K."/>
            <person name="Nusskern D.R."/>
            <person name="Pacleb J.M."/>
            <person name="Palazzolo M."/>
            <person name="Pittman G.S."/>
            <person name="Pan S."/>
            <person name="Pollard J."/>
            <person name="Puri V."/>
            <person name="Reese M.G."/>
            <person name="Reinert K."/>
            <person name="Remington K."/>
            <person name="Saunders R.D."/>
            <person name="Scheeler F."/>
            <person name="Shen H."/>
            <person name="Shue B.C."/>
            <person name="Siden-Kiamos I."/>
            <person name="Simpson M."/>
            <person name="Skupski M.P."/>
            <person name="Smith T."/>
            <person name="Spier E."/>
            <person name="Spradling A.C."/>
            <person name="Stapleton M."/>
            <person name="Strong R."/>
            <person name="Sun E."/>
            <person name="Svirskas R."/>
            <person name="Tector C."/>
            <person name="Turner R."/>
            <person name="Venter E."/>
            <person name="Wang A.H."/>
            <person name="Wang X."/>
            <person name="Wang Z.Y."/>
            <person name="Wassarman D.A."/>
            <person name="Weinstock G.M."/>
            <person name="Weissenbach J."/>
            <person name="Williams S.M."/>
            <person name="WoodageT"/>
            <person name="Worley K.C."/>
            <person name="Wu D."/>
            <person name="Yang S."/>
            <person name="Yao Q.A."/>
            <person name="Ye J."/>
            <person name="Yeh R.F."/>
            <person name="Zaveri J.S."/>
            <person name="Zhan M."/>
            <person name="Zhang G."/>
            <person name="Zhao Q."/>
            <person name="Zheng L."/>
            <person name="Zheng X.H."/>
            <person name="Zhong F.N."/>
            <person name="Zhong W."/>
            <person name="Zhou X."/>
            <person name="Zhu S."/>
            <person name="Zhu X."/>
            <person name="Smith H.O."/>
            <person name="Gibbs R.A."/>
            <person name="Myers E.W."/>
            <person name="Rubin G.M."/>
            <person name="Venter J.C."/>
        </authorList>
    </citation>
    <scope>NUCLEOTIDE SEQUENCE [LARGE SCALE GENOMIC DNA]</scope>
    <source>
        <strain evidence="5">Berkeley</strain>
    </source>
</reference>
<feature type="compositionally biased region" description="Pro residues" evidence="1">
    <location>
        <begin position="204"/>
        <end position="213"/>
    </location>
</feature>
<dbReference type="DNASU" id="36724"/>
<protein>
    <submittedName>
        <fullName evidence="3">Uncharacterized protein, isoform G</fullName>
    </submittedName>
</protein>
<dbReference type="STRING" id="7227.FBpp0297524"/>
<reference evidence="3 5" key="9">
    <citation type="journal article" date="2015" name="G3 (Bethesda)">
        <title>Gene Model Annotations for Drosophila melanogaster: Impact of High-Throughput Data.</title>
        <authorList>
            <consortium name="FlyBase Consortium"/>
            <person name="Matthews B.B."/>
            <person name="Dos Santos G."/>
            <person name="Crosby M.A."/>
            <person name="Emmert D.B."/>
            <person name="St Pierre S.E."/>
            <person name="Gramates L.S."/>
            <person name="Zhou P."/>
            <person name="Schroeder A.J."/>
            <person name="Falls K."/>
            <person name="Strelets V."/>
            <person name="Russo S.M."/>
            <person name="Gelbart W.M."/>
            <person name="null"/>
        </authorList>
    </citation>
    <scope>NUCLEOTIDE SEQUENCE [LARGE SCALE GENOMIC DNA]</scope>
    <source>
        <strain evidence="5">Berkeley</strain>
    </source>
</reference>
<dbReference type="BioGRID-ORCS" id="36724">
    <property type="hits" value="0 hits in 1 CRISPR screen"/>
</dbReference>
<reference evidence="3 5" key="4">
    <citation type="journal article" date="2002" name="Genome Biol.">
        <title>The transposable elements of the Drosophila melanogaster euchromatin: a genomics perspective.</title>
        <authorList>
            <person name="Kaminker J.S."/>
            <person name="Bergman C.M."/>
            <person name="Kronmiller B."/>
            <person name="Carlson J."/>
            <person name="Svirskas R."/>
            <person name="Patel S."/>
            <person name="Frise E."/>
            <person name="Wheeler D.A."/>
            <person name="Lewis S.E."/>
            <person name="Rubin G.M."/>
            <person name="Ashburner M."/>
            <person name="Celniker S.E."/>
        </authorList>
    </citation>
    <scope>NUCLEOTIDE SEQUENCE [LARGE SCALE GENOMIC DNA]</scope>
    <source>
        <strain evidence="5">Berkeley</strain>
    </source>
</reference>
<reference evidence="3 5" key="6">
    <citation type="journal article" date="2005" name="PLoS Comput. Biol.">
        <title>Combined evidence annotation of transposable elements in genome sequences.</title>
        <authorList>
            <person name="Quesneville H."/>
            <person name="Bergman C.M."/>
            <person name="Andrieu O."/>
            <person name="Autard D."/>
            <person name="Nouaud D."/>
            <person name="Ashburner M."/>
            <person name="Anxolabehere D."/>
        </authorList>
    </citation>
    <scope>NUCLEOTIDE SEQUENCE [LARGE SCALE GENOMIC DNA]</scope>
    <source>
        <strain evidence="5">Berkeley</strain>
    </source>
</reference>
<evidence type="ECO:0000313" key="3">
    <source>
        <dbReference type="EMBL" id="AFH08096.1"/>
    </source>
</evidence>
<dbReference type="Proteomes" id="UP000000803">
    <property type="component" value="Chromosome 2R"/>
</dbReference>
<dbReference type="AGR" id="FB:FBgn0034031"/>
<evidence type="ECO:0000313" key="5">
    <source>
        <dbReference type="Proteomes" id="UP000000803"/>
    </source>
</evidence>
<reference evidence="3 5" key="5">
    <citation type="journal article" date="2002" name="Genome Biol.">
        <title>Heterochromatic sequences in a Drosophila whole-genome shotgun assembly.</title>
        <authorList>
            <person name="Hoskins R.A."/>
            <person name="Smith C.D."/>
            <person name="Carlson J.W."/>
            <person name="Carvalho A.B."/>
            <person name="Halpern A."/>
            <person name="Kaminker J.S."/>
            <person name="Kennedy C."/>
            <person name="Mungall C.J."/>
            <person name="Sullivan B.A."/>
            <person name="Sutton G.G."/>
            <person name="Yasuhara J.C."/>
            <person name="Wakimoto B.T."/>
            <person name="Myers E.W."/>
            <person name="Celniker S.E."/>
            <person name="Rubin G.M."/>
            <person name="Karpen G.H."/>
        </authorList>
    </citation>
    <scope>NUCLEOTIDE SEQUENCE [LARGE SCALE GENOMIC DNA]</scope>
    <source>
        <strain evidence="5">Berkeley</strain>
    </source>
</reference>
<dbReference type="InParanoid" id="A0A0B4K878"/>
<dbReference type="ExpressionAtlas" id="A0A0B4K878">
    <property type="expression patterns" value="baseline and differential"/>
</dbReference>
<feature type="signal peptide" evidence="2">
    <location>
        <begin position="1"/>
        <end position="24"/>
    </location>
</feature>
<dbReference type="eggNOG" id="ENOG502T8IA">
    <property type="taxonomic scope" value="Eukaryota"/>
</dbReference>
<reference evidence="3 5" key="8">
    <citation type="journal article" date="2007" name="Science">
        <title>Sequence finishing and mapping of Drosophila melanogaster heterochromatin.</title>
        <authorList>
            <person name="Hoskins R.A."/>
            <person name="Carlson J.W."/>
            <person name="Kennedy C."/>
            <person name="Acevedo D."/>
            <person name="Evans-Holm M."/>
            <person name="Frise E."/>
            <person name="Wan K.H."/>
            <person name="Park S."/>
            <person name="Mendez-Lago M."/>
            <person name="Rossi F."/>
            <person name="Villasante A."/>
            <person name="Dimitri P."/>
            <person name="Karpen G.H."/>
            <person name="Celniker S.E."/>
        </authorList>
    </citation>
    <scope>NUCLEOTIDE SEQUENCE [LARGE SCALE GENOMIC DNA]</scope>
    <source>
        <strain evidence="5">Berkeley</strain>
    </source>
</reference>
<feature type="region of interest" description="Disordered" evidence="1">
    <location>
        <begin position="32"/>
        <end position="63"/>
    </location>
</feature>
<dbReference type="Bgee" id="FBgn0034031">
    <property type="expression patterns" value="Expressed in midgut large flat cell (Drosophila) in digestive tract and 62 other cell types or tissues"/>
</dbReference>
<reference evidence="3 5" key="10">
    <citation type="journal article" date="2015" name="G3 (Bethesda)">
        <title>Gene Model Annotations for Drosophila melanogaster: The Rule-Benders.</title>
        <authorList>
            <consortium name="FlyBase Consortium"/>
            <person name="Crosby M.A."/>
            <person name="Gramates L.S."/>
            <person name="Dos Santos G."/>
            <person name="Matthews B.B."/>
            <person name="St Pierre S.E."/>
            <person name="Zhou P."/>
            <person name="Schroeder A.J."/>
            <person name="Falls K."/>
            <person name="Emmert D.B."/>
            <person name="Russo S.M."/>
            <person name="Gelbart W.M."/>
            <person name="null"/>
        </authorList>
    </citation>
    <scope>NUCLEOTIDE SEQUENCE [LARGE SCALE GENOMIC DNA]</scope>
    <source>
        <strain evidence="5">Berkeley</strain>
    </source>
</reference>
<evidence type="ECO:0000256" key="1">
    <source>
        <dbReference type="SAM" id="MobiDB-lite"/>
    </source>
</evidence>
<sequence length="213" mass="22618">MPYYAFMMIGWFLIISIVCILIRACCLCATQKTPSRTSSSGRGPGRGPGPGENPTNRQPGRVLHSYRIDQSGVTLSTDRNVFNAQEDPSSNRYGDIFFIEPGSVEANRIRDQLEKDEKDLPSYDEVMRMCNLTTPTAAAAGMPVPQSPLGVPSPIGIAALPAPPYSETDPHSSSAAEATVIAMEPMEPSTSRAAQIPPSSGSGPPAPLPTTAV</sequence>
<dbReference type="FunCoup" id="A0A0B4K878">
    <property type="interactions" value="7"/>
</dbReference>
<dbReference type="SMR" id="A0A0B4K878"/>
<reference evidence="3 5" key="3">
    <citation type="journal article" date="2002" name="Genome Biol.">
        <title>Annotation of the Drosophila melanogaster euchromatic genome: a systematic review.</title>
        <authorList>
            <person name="Misra S."/>
            <person name="Crosby M.A."/>
            <person name="Mungall C.J."/>
            <person name="Matthews B.B."/>
            <person name="Campbell K.S."/>
            <person name="Hradecky P."/>
            <person name="Huang Y."/>
            <person name="Kaminker J.S."/>
            <person name="Millburn G.H."/>
            <person name="Prochnik S.E."/>
            <person name="Smith C.D."/>
            <person name="Tupy J.L."/>
            <person name="Whitfied E.J."/>
            <person name="Bayraktaroglu L."/>
            <person name="Berman B.P."/>
            <person name="Bettencourt B.R."/>
            <person name="Celniker S.E."/>
            <person name="de Grey A.D."/>
            <person name="Drysdale R.A."/>
            <person name="Harris N.L."/>
            <person name="Richter J."/>
            <person name="Russo S."/>
            <person name="Schroeder A.J."/>
            <person name="Shu S.Q."/>
            <person name="Stapleton M."/>
            <person name="Yamada C."/>
            <person name="Ashburner M."/>
            <person name="Gelbart W.M."/>
            <person name="Rubin G.M."/>
            <person name="Lewis S.E."/>
        </authorList>
    </citation>
    <scope>GENOME REANNOTATION</scope>
    <source>
        <strain evidence="5">Berkeley</strain>
    </source>
</reference>
<dbReference type="AlphaFoldDB" id="A0A0B4K878"/>
<dbReference type="GeneID" id="36724"/>
<feature type="region of interest" description="Disordered" evidence="1">
    <location>
        <begin position="164"/>
        <end position="213"/>
    </location>
</feature>
<dbReference type="RefSeq" id="NP_001246342.1">
    <property type="nucleotide sequence ID" value="NM_001259413.2"/>
</dbReference>
<name>A0A0B4K878_DROME</name>
<accession>A0A0B4K878</accession>
<evidence type="ECO:0000313" key="4">
    <source>
        <dbReference type="FlyBase" id="FBgn0034031"/>
    </source>
</evidence>
<feature type="chain" id="PRO_5002092118" evidence="2">
    <location>
        <begin position="25"/>
        <end position="213"/>
    </location>
</feature>
<proteinExistence type="predicted"/>
<gene>
    <name evidence="3" type="primary">Dmel\CG12963</name>
    <name evidence="3" type="synonym">BcDNA:AT28470</name>
    <name evidence="3 4" type="ORF">CG12963</name>
    <name evidence="3" type="ORF">Dmel_CG12963</name>
</gene>
<reference evidence="3 5" key="2">
    <citation type="journal article" date="2002" name="Genome Biol.">
        <title>Finishing a whole-genome shotgun: release 3 of the Drosophila melanogaster euchromatic genome sequence.</title>
        <authorList>
            <person name="Celniker S.E."/>
            <person name="Wheeler D.A."/>
            <person name="Kronmiller B."/>
            <person name="Carlson J.W."/>
            <person name="Halpern A."/>
            <person name="Patel S."/>
            <person name="Adams M."/>
            <person name="Champe M."/>
            <person name="Dugan S.P."/>
            <person name="Frise E."/>
            <person name="Hodgson A."/>
            <person name="George R.A."/>
            <person name="Hoskins R.A."/>
            <person name="Laverty T."/>
            <person name="Muzny D.M."/>
            <person name="Nelson C.R."/>
            <person name="Pacleb J.M."/>
            <person name="Park S."/>
            <person name="Pfeiffer B.D."/>
            <person name="Richards S."/>
            <person name="Sodergren E.J."/>
            <person name="Svirskas R."/>
            <person name="Tabor P.E."/>
            <person name="Wan K."/>
            <person name="Stapleton M."/>
            <person name="Sutton G.G."/>
            <person name="Venter C."/>
            <person name="Weinstock G."/>
            <person name="Scherer S.E."/>
            <person name="Myers E.W."/>
            <person name="Gibbs R.A."/>
            <person name="Rubin G.M."/>
        </authorList>
    </citation>
    <scope>NUCLEOTIDE SEQUENCE [LARGE SCALE GENOMIC DNA]</scope>
    <source>
        <strain evidence="5">Berkeley</strain>
    </source>
</reference>
<dbReference type="VEuPathDB" id="VectorBase:FBgn0034031"/>
<evidence type="ECO:0000256" key="2">
    <source>
        <dbReference type="SAM" id="SignalP"/>
    </source>
</evidence>
<reference evidence="3 5" key="7">
    <citation type="journal article" date="2007" name="Science">
        <title>The Release 5.1 annotation of Drosophila melanogaster heterochromatin.</title>
        <authorList>
            <person name="Smith C.D."/>
            <person name="Shu S."/>
            <person name="Mungall C.J."/>
            <person name="Karpen G.H."/>
        </authorList>
    </citation>
    <scope>NUCLEOTIDE SEQUENCE [LARGE SCALE GENOMIC DNA]</scope>
    <source>
        <strain evidence="5">Berkeley</strain>
    </source>
</reference>
<keyword evidence="5" id="KW-1185">Reference proteome</keyword>